<dbReference type="InterPro" id="IPR004593">
    <property type="entry name" value="SbcD"/>
</dbReference>
<feature type="domain" description="Nuclease SbcCD subunit D C-terminal" evidence="8">
    <location>
        <begin position="309"/>
        <end position="409"/>
    </location>
</feature>
<dbReference type="AlphaFoldDB" id="J9GQG6"/>
<dbReference type="InterPro" id="IPR050535">
    <property type="entry name" value="DNA_Repair-Maintenance_Comp"/>
</dbReference>
<dbReference type="NCBIfam" id="TIGR00619">
    <property type="entry name" value="sbcd"/>
    <property type="match status" value="1"/>
</dbReference>
<dbReference type="PANTHER" id="PTHR30337:SF0">
    <property type="entry name" value="NUCLEASE SBCCD SUBUNIT D"/>
    <property type="match status" value="1"/>
</dbReference>
<dbReference type="Pfam" id="PF12320">
    <property type="entry name" value="SbcD_C"/>
    <property type="match status" value="1"/>
</dbReference>
<evidence type="ECO:0000256" key="4">
    <source>
        <dbReference type="ARBA" id="ARBA00022722"/>
    </source>
</evidence>
<evidence type="ECO:0000259" key="7">
    <source>
        <dbReference type="Pfam" id="PF00149"/>
    </source>
</evidence>
<keyword evidence="4" id="KW-0540">Nuclease</keyword>
<keyword evidence="5" id="KW-0378">Hydrolase</keyword>
<protein>
    <recommendedName>
        <fullName evidence="3">Nuclease SbcCD subunit D</fullName>
    </recommendedName>
</protein>
<name>J9GQG6_9ZZZZ</name>
<organism evidence="9">
    <name type="scientific">gut metagenome</name>
    <dbReference type="NCBI Taxonomy" id="749906"/>
    <lineage>
        <taxon>unclassified sequences</taxon>
        <taxon>metagenomes</taxon>
        <taxon>organismal metagenomes</taxon>
    </lineage>
</organism>
<dbReference type="Gene3D" id="3.60.21.10">
    <property type="match status" value="1"/>
</dbReference>
<evidence type="ECO:0000313" key="9">
    <source>
        <dbReference type="EMBL" id="EJX04718.1"/>
    </source>
</evidence>
<comment type="caution">
    <text evidence="9">The sequence shown here is derived from an EMBL/GenBank/DDBJ whole genome shotgun (WGS) entry which is preliminary data.</text>
</comment>
<evidence type="ECO:0000256" key="2">
    <source>
        <dbReference type="ARBA" id="ARBA00011322"/>
    </source>
</evidence>
<dbReference type="InterPro" id="IPR004843">
    <property type="entry name" value="Calcineurin-like_PHP"/>
</dbReference>
<dbReference type="GO" id="GO:0004519">
    <property type="term" value="F:endonuclease activity"/>
    <property type="evidence" value="ECO:0007669"/>
    <property type="project" value="InterPro"/>
</dbReference>
<evidence type="ECO:0000256" key="5">
    <source>
        <dbReference type="ARBA" id="ARBA00022801"/>
    </source>
</evidence>
<dbReference type="InterPro" id="IPR026843">
    <property type="entry name" value="SbcD_C"/>
</dbReference>
<dbReference type="Pfam" id="PF00149">
    <property type="entry name" value="Metallophos"/>
    <property type="match status" value="1"/>
</dbReference>
<dbReference type="InterPro" id="IPR029052">
    <property type="entry name" value="Metallo-depent_PP-like"/>
</dbReference>
<comment type="similarity">
    <text evidence="1">Belongs to the SbcD family.</text>
</comment>
<evidence type="ECO:0000256" key="6">
    <source>
        <dbReference type="ARBA" id="ARBA00022839"/>
    </source>
</evidence>
<dbReference type="CDD" id="cd00840">
    <property type="entry name" value="MPP_Mre11_N"/>
    <property type="match status" value="1"/>
</dbReference>
<dbReference type="GO" id="GO:0006259">
    <property type="term" value="P:DNA metabolic process"/>
    <property type="evidence" value="ECO:0007669"/>
    <property type="project" value="InterPro"/>
</dbReference>
<accession>J9GQG6</accession>
<proteinExistence type="inferred from homology"/>
<dbReference type="SUPFAM" id="SSF56300">
    <property type="entry name" value="Metallo-dependent phosphatases"/>
    <property type="match status" value="1"/>
</dbReference>
<comment type="subunit">
    <text evidence="2">Heterodimer of SbcC and SbcD.</text>
</comment>
<gene>
    <name evidence="9" type="ORF">EVA_07177</name>
</gene>
<dbReference type="EMBL" id="AMCI01001714">
    <property type="protein sequence ID" value="EJX04718.1"/>
    <property type="molecule type" value="Genomic_DNA"/>
</dbReference>
<sequence>MIRILHTADWHLGQTFFGYDREAEQEAFLSWLAGQIHENEIDALVVAGDVFDVSNPSAAAQRMYYQFIYEVTAANPALQIVIVAGNHDSAARLEAPLPLLQAMRTEVRGVVRKSEGGEVDFDHLCVELKNRQGEAEVLCLAVPFLRQGDYPAVVESTTTVESTNSALDPSSAECSFVSRNPYADGVRELYRRLIQHALLRRKAGQAVLAMGHLQATGAEIAERDYSERTVIGGLECVSPDVFDRSIAYTALGHIHKSQRVSGRENVRYAGSPLPMSFAEKNYHHGVVMVTFEDGRTIDICRLACPQLVPMVSVPVGEPALPGEVLRLLKALPDSSGEAPYLEVKVLLEEPEPLLRQQIEEALAGKNYRLARIVSAYRKEEKNEKREELACAEGLQEMSPLQIAQSTFEKIYQTDMPDELVALFQEVCRSVNQSEDDSDAHRNKY</sequence>
<feature type="domain" description="Calcineurin-like phosphoesterase" evidence="7">
    <location>
        <begin position="2"/>
        <end position="220"/>
    </location>
</feature>
<evidence type="ECO:0000259" key="8">
    <source>
        <dbReference type="Pfam" id="PF12320"/>
    </source>
</evidence>
<keyword evidence="6" id="KW-0269">Exonuclease</keyword>
<dbReference type="GO" id="GO:0008408">
    <property type="term" value="F:3'-5' exonuclease activity"/>
    <property type="evidence" value="ECO:0007669"/>
    <property type="project" value="InterPro"/>
</dbReference>
<reference evidence="9" key="1">
    <citation type="journal article" date="2012" name="PLoS ONE">
        <title>Gene sets for utilization of primary and secondary nutrition supplies in the distal gut of endangered iberian lynx.</title>
        <authorList>
            <person name="Alcaide M."/>
            <person name="Messina E."/>
            <person name="Richter M."/>
            <person name="Bargiela R."/>
            <person name="Peplies J."/>
            <person name="Huws S.A."/>
            <person name="Newbold C.J."/>
            <person name="Golyshin P.N."/>
            <person name="Simon M.A."/>
            <person name="Lopez G."/>
            <person name="Yakimov M.M."/>
            <person name="Ferrer M."/>
        </authorList>
    </citation>
    <scope>NUCLEOTIDE SEQUENCE</scope>
</reference>
<dbReference type="InterPro" id="IPR041796">
    <property type="entry name" value="Mre11_N"/>
</dbReference>
<evidence type="ECO:0000256" key="1">
    <source>
        <dbReference type="ARBA" id="ARBA00010555"/>
    </source>
</evidence>
<evidence type="ECO:0000256" key="3">
    <source>
        <dbReference type="ARBA" id="ARBA00013365"/>
    </source>
</evidence>
<dbReference type="PANTHER" id="PTHR30337">
    <property type="entry name" value="COMPONENT OF ATP-DEPENDENT DSDNA EXONUCLEASE"/>
    <property type="match status" value="1"/>
</dbReference>